<organism evidence="2">
    <name type="scientific">Brassica cretica</name>
    <name type="common">Mustard</name>
    <dbReference type="NCBI Taxonomy" id="69181"/>
    <lineage>
        <taxon>Eukaryota</taxon>
        <taxon>Viridiplantae</taxon>
        <taxon>Streptophyta</taxon>
        <taxon>Embryophyta</taxon>
        <taxon>Tracheophyta</taxon>
        <taxon>Spermatophyta</taxon>
        <taxon>Magnoliopsida</taxon>
        <taxon>eudicotyledons</taxon>
        <taxon>Gunneridae</taxon>
        <taxon>Pentapetalae</taxon>
        <taxon>rosids</taxon>
        <taxon>malvids</taxon>
        <taxon>Brassicales</taxon>
        <taxon>Brassicaceae</taxon>
        <taxon>Brassiceae</taxon>
        <taxon>Brassica</taxon>
    </lineage>
</organism>
<feature type="region of interest" description="Disordered" evidence="1">
    <location>
        <begin position="49"/>
        <end position="72"/>
    </location>
</feature>
<evidence type="ECO:0000313" key="2">
    <source>
        <dbReference type="EMBL" id="KAF2563586.1"/>
    </source>
</evidence>
<dbReference type="AlphaFoldDB" id="A0A8S9I1Y9"/>
<feature type="compositionally biased region" description="Basic and acidic residues" evidence="1">
    <location>
        <begin position="49"/>
        <end position="66"/>
    </location>
</feature>
<comment type="caution">
    <text evidence="2">The sequence shown here is derived from an EMBL/GenBank/DDBJ whole genome shotgun (WGS) entry which is preliminary data.</text>
</comment>
<gene>
    <name evidence="2" type="ORF">F2Q70_00015350</name>
</gene>
<reference evidence="2" key="1">
    <citation type="submission" date="2019-12" db="EMBL/GenBank/DDBJ databases">
        <title>Genome sequencing and annotation of Brassica cretica.</title>
        <authorList>
            <person name="Studholme D.J."/>
            <person name="Sarris P.F."/>
        </authorList>
    </citation>
    <scope>NUCLEOTIDE SEQUENCE</scope>
    <source>
        <strain evidence="2">PFS-102/07</strain>
        <tissue evidence="2">Leaf</tissue>
    </source>
</reference>
<protein>
    <submittedName>
        <fullName evidence="2">Uncharacterized protein</fullName>
    </submittedName>
</protein>
<accession>A0A8S9I1Y9</accession>
<sequence>MKTYLIVIFLLENIEKLDSLFITLSLRPNSLLMLKCTMTKTNKTDMEAKKAAAAKRETALRGKPLEPSEPSQ</sequence>
<proteinExistence type="predicted"/>
<dbReference type="EMBL" id="QGKY02001250">
    <property type="protein sequence ID" value="KAF2563586.1"/>
    <property type="molecule type" value="Genomic_DNA"/>
</dbReference>
<evidence type="ECO:0000256" key="1">
    <source>
        <dbReference type="SAM" id="MobiDB-lite"/>
    </source>
</evidence>
<name>A0A8S9I1Y9_BRACR</name>